<dbReference type="SMART" id="SM00360">
    <property type="entry name" value="RRM"/>
    <property type="match status" value="1"/>
</dbReference>
<evidence type="ECO:0000259" key="12">
    <source>
        <dbReference type="PROSITE" id="PS50102"/>
    </source>
</evidence>
<dbReference type="PANTHER" id="PTHR12603">
    <property type="entry name" value="CCR4-NOT TRANSCRIPTION COMPLEX RELATED"/>
    <property type="match status" value="1"/>
</dbReference>
<proteinExistence type="predicted"/>
<dbReference type="PROSITE" id="PS50103">
    <property type="entry name" value="ZF_C3H1"/>
    <property type="match status" value="1"/>
</dbReference>
<dbReference type="CDD" id="cd16618">
    <property type="entry name" value="mRING-HC-C4C4_CNOT4"/>
    <property type="match status" value="1"/>
</dbReference>
<keyword evidence="2 9" id="KW-0479">Metal-binding</keyword>
<feature type="domain" description="C3H1-type" evidence="13">
    <location>
        <begin position="190"/>
        <end position="217"/>
    </location>
</feature>
<feature type="region of interest" description="Disordered" evidence="10">
    <location>
        <begin position="221"/>
        <end position="292"/>
    </location>
</feature>
<evidence type="ECO:0000256" key="5">
    <source>
        <dbReference type="ARBA" id="ARBA00022884"/>
    </source>
</evidence>
<feature type="region of interest" description="Disordered" evidence="10">
    <location>
        <begin position="1277"/>
        <end position="1298"/>
    </location>
</feature>
<evidence type="ECO:0000256" key="9">
    <source>
        <dbReference type="PROSITE-ProRule" id="PRU00723"/>
    </source>
</evidence>
<feature type="region of interest" description="Disordered" evidence="10">
    <location>
        <begin position="437"/>
        <end position="475"/>
    </location>
</feature>
<evidence type="ECO:0000256" key="10">
    <source>
        <dbReference type="SAM" id="MobiDB-lite"/>
    </source>
</evidence>
<dbReference type="InterPro" id="IPR000504">
    <property type="entry name" value="RRM_dom"/>
</dbReference>
<dbReference type="InterPro" id="IPR035979">
    <property type="entry name" value="RBD_domain_sf"/>
</dbReference>
<feature type="region of interest" description="Disordered" evidence="10">
    <location>
        <begin position="514"/>
        <end position="551"/>
    </location>
</feature>
<dbReference type="STRING" id="133412.A0A1R1XUE7"/>
<dbReference type="SUPFAM" id="SSF54928">
    <property type="entry name" value="RNA-binding domain, RBD"/>
    <property type="match status" value="1"/>
</dbReference>
<dbReference type="InterPro" id="IPR000571">
    <property type="entry name" value="Znf_CCCH"/>
</dbReference>
<dbReference type="FunFam" id="3.30.40.10:FF:000006">
    <property type="entry name" value="CCR4-NOT transcription complex subunit 4"/>
    <property type="match status" value="1"/>
</dbReference>
<feature type="domain" description="RING-type" evidence="11">
    <location>
        <begin position="11"/>
        <end position="54"/>
    </location>
</feature>
<evidence type="ECO:0000259" key="13">
    <source>
        <dbReference type="PROSITE" id="PS50103"/>
    </source>
</evidence>
<dbReference type="GO" id="GO:0004842">
    <property type="term" value="F:ubiquitin-protein transferase activity"/>
    <property type="evidence" value="ECO:0007669"/>
    <property type="project" value="InterPro"/>
</dbReference>
<feature type="compositionally biased region" description="Polar residues" evidence="10">
    <location>
        <begin position="1277"/>
        <end position="1296"/>
    </location>
</feature>
<protein>
    <submittedName>
        <fullName evidence="14">General negative regulator of transcription subunit 4</fullName>
    </submittedName>
</protein>
<dbReference type="InterPro" id="IPR034261">
    <property type="entry name" value="CNOT4_RRM"/>
</dbReference>
<dbReference type="GO" id="GO:0030014">
    <property type="term" value="C:CCR4-NOT complex"/>
    <property type="evidence" value="ECO:0007669"/>
    <property type="project" value="InterPro"/>
</dbReference>
<dbReference type="Proteomes" id="UP000187283">
    <property type="component" value="Unassembled WGS sequence"/>
</dbReference>
<dbReference type="InterPro" id="IPR039780">
    <property type="entry name" value="Mot2"/>
</dbReference>
<dbReference type="Gene3D" id="3.30.40.10">
    <property type="entry name" value="Zinc/RING finger domain, C3HC4 (zinc finger)"/>
    <property type="match status" value="1"/>
</dbReference>
<feature type="compositionally biased region" description="Low complexity" evidence="10">
    <location>
        <begin position="305"/>
        <end position="326"/>
    </location>
</feature>
<evidence type="ECO:0000259" key="11">
    <source>
        <dbReference type="PROSITE" id="PS50089"/>
    </source>
</evidence>
<feature type="compositionally biased region" description="Polar residues" evidence="10">
    <location>
        <begin position="238"/>
        <end position="256"/>
    </location>
</feature>
<feature type="compositionally biased region" description="Low complexity" evidence="10">
    <location>
        <begin position="368"/>
        <end position="394"/>
    </location>
</feature>
<evidence type="ECO:0000256" key="6">
    <source>
        <dbReference type="ARBA" id="ARBA00023054"/>
    </source>
</evidence>
<comment type="caution">
    <text evidence="14">The sequence shown here is derived from an EMBL/GenBank/DDBJ whole genome shotgun (WGS) entry which is preliminary data.</text>
</comment>
<evidence type="ECO:0000256" key="3">
    <source>
        <dbReference type="ARBA" id="ARBA00022771"/>
    </source>
</evidence>
<dbReference type="GO" id="GO:0003723">
    <property type="term" value="F:RNA binding"/>
    <property type="evidence" value="ECO:0007669"/>
    <property type="project" value="UniProtKB-UniRule"/>
</dbReference>
<evidence type="ECO:0000256" key="4">
    <source>
        <dbReference type="ARBA" id="ARBA00022833"/>
    </source>
</evidence>
<name>A0A1R1XUE7_9FUNG</name>
<sequence length="1551" mass="170338">MSDSGDDVVNCPLCMEEMDLDDLSFYPCECDYQICRFCYHRIIETFNGKCPACRRLYSEKNVRWKAVSPEMLAKTKAEKKAKEREKRELELGNKKHLANVRVIQRNLAYVVGLPPHLATEEILKGSDYFGQFGKINKIVINKKQVPTNKGFDSITTVGAYVTFASKDDTAKAIQTVDGSSIEGRMLRATYGTTKYCSYYLKGIVCQNPNCMYLHEPGEEADYSQRDENSKSGFRPLDSISSAKNYTSKTPTSSGITITPHPPLVKSHLHSKPSTPSNDREQAIKDPSSTDYSSYSKTFASIITVPASNSPTTSKTKTPSSECSTTPNPTGSSALPATASWGSKLPVKPTPVDTKKQIFSQQNVSQTDSKNSSNNSPSNSKEIKSPSSSINSPSIEAPKVKKVTVASILKSGIPNSKTEKQPWGNNIHPNLQQLSRERKEQLKRQTNKSDFSSPKSKSDCDDFNSPDLSREYENDYKSNSNAEISYENDMLPDPVFSSSDPMLISKDLKNESSLTTSTILPRTSECDDSENSSSPLHNSNIDQTALSDTSKDEISNTIISNSEKSLNSSGMVSAFVKTGDSYPENISTNVDEIDKEAQRDDSSVSVISLDPVSDQKLPIVASKKVSASDVSDESCSANTAPQVIHTEGSSGDSFIKSLLSPVEQNPIWPSSNLNNNTSFDFNTISSSNPQSGISRIGNLPFKDFSQEAVSSSIESSIWGNSYQSNNRLTGLGSGLGSFDYFNNNVPSRDFVPTGSILNTKPLQNRVFSNDLNFSSRPENIPTLSSSKLQWNSIKSDFSNMSSPYMGSRQLYDSQINDSSAFKSIRERSRFGFAQSQNEPNLGAFSNNSNNFSSLHSLNEHPSPGLNRNLSSFNNYNNTKFSPYSSNLDVFGSTNKNILSSKLNDLQSINYQGIKDSQNINSVGTDASGLYSNQFSEPLNRNAVTPLLKRPTDIYMNSQNSLLLNSNQSLSHTLESADNLPAMTSLDELSASDPSNSGFNQTPSLPFKQTQLRGINSSLPSNERMFEATSHPSQTLPFRTNSTYLDSTVYEAGDSFNKNNAIHSGQDSNPINSATTFQDPAILQAQLSKPSTNASLSHHSNQHLANLLARLNVGGNNNLVSENFLDVSNNANSTSIEKNASHSYYLSDPAIMSLGRNNSAKTFSPASKQNFYDPSNFIDGQNFFDRKGPSSLHDLNSLHMGATNNYDSPNTINSKNIHHGMQLNNHSNFGTSSASISDSNFFHNSQKAEPPEKKIDRHTNDIFIDQNKASICDSDKIQPFTSTGLPQEQLDSLTLPSSESKDRSIKSNLIPAVIQNQSFNSPSAGLDFSNVPTYPIQDGSSTQNSGVATNLNDKNLAKLNFLSPINATMLNKNSNLPISKYPENHTEFSLTGNNNEINNDPESSMAQNYSLMPNVRPGFVVYQNPPPTSANNNFKPNFSLIPNGYSPSISEFRNELNQPILVNPNLPFESKILPTLNGYLSRNIQHSSDTKNLERKIADAYKEATDFEDKISSFLKTFSISLNLGEQKYSDSNIPKSENELGKNYKPTTALSS</sequence>
<keyword evidence="3 9" id="KW-0863">Zinc-finger</keyword>
<feature type="region of interest" description="Disordered" evidence="10">
    <location>
        <begin position="305"/>
        <end position="394"/>
    </location>
</feature>
<reference evidence="14 15" key="1">
    <citation type="submission" date="2017-01" db="EMBL/GenBank/DDBJ databases">
        <authorList>
            <person name="Mah S.A."/>
            <person name="Swanson W.J."/>
            <person name="Moy G.W."/>
            <person name="Vacquier V.D."/>
        </authorList>
    </citation>
    <scope>NUCLEOTIDE SEQUENCE [LARGE SCALE GENOMIC DNA]</scope>
    <source>
        <strain evidence="14 15">GSMNP</strain>
    </source>
</reference>
<evidence type="ECO:0000256" key="7">
    <source>
        <dbReference type="ARBA" id="ARBA00023242"/>
    </source>
</evidence>
<feature type="domain" description="RRM" evidence="12">
    <location>
        <begin position="106"/>
        <end position="193"/>
    </location>
</feature>
<dbReference type="EMBL" id="LSSN01001802">
    <property type="protein sequence ID" value="OMJ18260.1"/>
    <property type="molecule type" value="Genomic_DNA"/>
</dbReference>
<keyword evidence="6" id="KW-0175">Coiled coil</keyword>
<accession>A0A1R1XUE7</accession>
<dbReference type="Pfam" id="PF00076">
    <property type="entry name" value="RRM_1"/>
    <property type="match status" value="1"/>
</dbReference>
<dbReference type="InterPro" id="IPR003954">
    <property type="entry name" value="RRM_euk-type"/>
</dbReference>
<dbReference type="OrthoDB" id="1923159at2759"/>
<feature type="compositionally biased region" description="Polar residues" evidence="10">
    <location>
        <begin position="356"/>
        <end position="367"/>
    </location>
</feature>
<keyword evidence="4 9" id="KW-0862">Zinc</keyword>
<dbReference type="InterPro" id="IPR012677">
    <property type="entry name" value="Nucleotide-bd_a/b_plait_sf"/>
</dbReference>
<dbReference type="GO" id="GO:0016567">
    <property type="term" value="P:protein ubiquitination"/>
    <property type="evidence" value="ECO:0007669"/>
    <property type="project" value="TreeGrafter"/>
</dbReference>
<dbReference type="SMART" id="SM00361">
    <property type="entry name" value="RRM_1"/>
    <property type="match status" value="1"/>
</dbReference>
<dbReference type="Gene3D" id="3.30.70.330">
    <property type="match status" value="1"/>
</dbReference>
<evidence type="ECO:0000256" key="2">
    <source>
        <dbReference type="ARBA" id="ARBA00022723"/>
    </source>
</evidence>
<feature type="compositionally biased region" description="Polar residues" evidence="10">
    <location>
        <begin position="530"/>
        <end position="547"/>
    </location>
</feature>
<feature type="zinc finger region" description="C3H1-type" evidence="9">
    <location>
        <begin position="190"/>
        <end position="217"/>
    </location>
</feature>
<evidence type="ECO:0000313" key="14">
    <source>
        <dbReference type="EMBL" id="OMJ18260.1"/>
    </source>
</evidence>
<dbReference type="InterPro" id="IPR001841">
    <property type="entry name" value="Znf_RING"/>
</dbReference>
<dbReference type="PROSITE" id="PS50089">
    <property type="entry name" value="ZF_RING_2"/>
    <property type="match status" value="1"/>
</dbReference>
<dbReference type="PANTHER" id="PTHR12603:SF0">
    <property type="entry name" value="CCR4-NOT TRANSCRIPTION COMPLEX SUBUNIT 4"/>
    <property type="match status" value="1"/>
</dbReference>
<evidence type="ECO:0000256" key="8">
    <source>
        <dbReference type="PROSITE-ProRule" id="PRU00176"/>
    </source>
</evidence>
<dbReference type="PROSITE" id="PS50102">
    <property type="entry name" value="RRM"/>
    <property type="match status" value="1"/>
</dbReference>
<dbReference type="InterPro" id="IPR039515">
    <property type="entry name" value="NOT4_mRING-HC-C4C4"/>
</dbReference>
<dbReference type="Pfam" id="PF14570">
    <property type="entry name" value="zf-RING_4"/>
    <property type="match status" value="1"/>
</dbReference>
<gene>
    <name evidence="14" type="ORF">AYI70_g5455</name>
</gene>
<dbReference type="SUPFAM" id="SSF57850">
    <property type="entry name" value="RING/U-box"/>
    <property type="match status" value="1"/>
</dbReference>
<feature type="region of interest" description="Disordered" evidence="10">
    <location>
        <begin position="1526"/>
        <end position="1551"/>
    </location>
</feature>
<keyword evidence="7" id="KW-0539">Nucleus</keyword>
<keyword evidence="15" id="KW-1185">Reference proteome</keyword>
<organism evidence="14 15">
    <name type="scientific">Smittium culicis</name>
    <dbReference type="NCBI Taxonomy" id="133412"/>
    <lineage>
        <taxon>Eukaryota</taxon>
        <taxon>Fungi</taxon>
        <taxon>Fungi incertae sedis</taxon>
        <taxon>Zoopagomycota</taxon>
        <taxon>Kickxellomycotina</taxon>
        <taxon>Harpellomycetes</taxon>
        <taxon>Harpellales</taxon>
        <taxon>Legeriomycetaceae</taxon>
        <taxon>Smittium</taxon>
    </lineage>
</organism>
<evidence type="ECO:0000313" key="15">
    <source>
        <dbReference type="Proteomes" id="UP000187283"/>
    </source>
</evidence>
<dbReference type="GO" id="GO:0005634">
    <property type="term" value="C:nucleus"/>
    <property type="evidence" value="ECO:0007669"/>
    <property type="project" value="UniProtKB-SubCell"/>
</dbReference>
<dbReference type="CDD" id="cd12438">
    <property type="entry name" value="RRM_CNOT4"/>
    <property type="match status" value="1"/>
</dbReference>
<dbReference type="InterPro" id="IPR013083">
    <property type="entry name" value="Znf_RING/FYVE/PHD"/>
</dbReference>
<evidence type="ECO:0000256" key="1">
    <source>
        <dbReference type="ARBA" id="ARBA00004123"/>
    </source>
</evidence>
<dbReference type="GO" id="GO:0008270">
    <property type="term" value="F:zinc ion binding"/>
    <property type="evidence" value="ECO:0007669"/>
    <property type="project" value="UniProtKB-KW"/>
</dbReference>
<keyword evidence="5 8" id="KW-0694">RNA-binding</keyword>
<comment type="subcellular location">
    <subcellularLocation>
        <location evidence="1">Nucleus</location>
    </subcellularLocation>
</comment>